<evidence type="ECO:0000313" key="4">
    <source>
        <dbReference type="EMBL" id="KAG5568687.1"/>
    </source>
</evidence>
<dbReference type="AlphaFoldDB" id="A0A9J5W015"/>
<accession>A0A9J5W015</accession>
<feature type="transmembrane region" description="Helical" evidence="2">
    <location>
        <begin position="31"/>
        <end position="50"/>
    </location>
</feature>
<keyword evidence="2" id="KW-0812">Transmembrane</keyword>
<keyword evidence="2" id="KW-1133">Transmembrane helix</keyword>
<keyword evidence="2" id="KW-0472">Membrane</keyword>
<comment type="similarity">
    <text evidence="1">Belongs to the major facilitator superfamily. Phosphate:H(+) symporter (TC 2.A.1.9) family.</text>
</comment>
<protein>
    <submittedName>
        <fullName evidence="4">Uncharacterized protein</fullName>
    </submittedName>
</protein>
<keyword evidence="3" id="KW-0732">Signal</keyword>
<sequence>MFVLWLTTIIPQLRPLPCGQYQHDCNGTTAVQLAAILCSFGLISIGAGFVRPCSIALGADQLENKENLDNERLIDSYFN</sequence>
<organism evidence="4 5">
    <name type="scientific">Solanum commersonii</name>
    <name type="common">Commerson's wild potato</name>
    <name type="synonym">Commerson's nightshade</name>
    <dbReference type="NCBI Taxonomy" id="4109"/>
    <lineage>
        <taxon>Eukaryota</taxon>
        <taxon>Viridiplantae</taxon>
        <taxon>Streptophyta</taxon>
        <taxon>Embryophyta</taxon>
        <taxon>Tracheophyta</taxon>
        <taxon>Spermatophyta</taxon>
        <taxon>Magnoliopsida</taxon>
        <taxon>eudicotyledons</taxon>
        <taxon>Gunneridae</taxon>
        <taxon>Pentapetalae</taxon>
        <taxon>asterids</taxon>
        <taxon>lamiids</taxon>
        <taxon>Solanales</taxon>
        <taxon>Solanaceae</taxon>
        <taxon>Solanoideae</taxon>
        <taxon>Solaneae</taxon>
        <taxon>Solanum</taxon>
    </lineage>
</organism>
<evidence type="ECO:0000313" key="5">
    <source>
        <dbReference type="Proteomes" id="UP000824120"/>
    </source>
</evidence>
<dbReference type="InterPro" id="IPR036259">
    <property type="entry name" value="MFS_trans_sf"/>
</dbReference>
<feature type="chain" id="PRO_5039908028" evidence="3">
    <location>
        <begin position="16"/>
        <end position="79"/>
    </location>
</feature>
<dbReference type="EMBL" id="JACXVP010000065">
    <property type="protein sequence ID" value="KAG5568687.1"/>
    <property type="molecule type" value="Genomic_DNA"/>
</dbReference>
<reference evidence="4" key="1">
    <citation type="submission" date="2020-09" db="EMBL/GenBank/DDBJ databases">
        <title>De no assembly of potato wild relative species, Solanum commersonii.</title>
        <authorList>
            <person name="Cho K."/>
        </authorList>
    </citation>
    <scope>NUCLEOTIDE SEQUENCE</scope>
    <source>
        <strain evidence="4">LZ3.2</strain>
        <tissue evidence="4">Leaf</tissue>
    </source>
</reference>
<keyword evidence="5" id="KW-1185">Reference proteome</keyword>
<comment type="caution">
    <text evidence="4">The sequence shown here is derived from an EMBL/GenBank/DDBJ whole genome shotgun (WGS) entry which is preliminary data.</text>
</comment>
<dbReference type="Gene3D" id="1.20.1250.20">
    <property type="entry name" value="MFS general substrate transporter like domains"/>
    <property type="match status" value="1"/>
</dbReference>
<evidence type="ECO:0000256" key="3">
    <source>
        <dbReference type="SAM" id="SignalP"/>
    </source>
</evidence>
<proteinExistence type="inferred from homology"/>
<dbReference type="Proteomes" id="UP000824120">
    <property type="component" value="Unassembled WGS sequence"/>
</dbReference>
<feature type="signal peptide" evidence="3">
    <location>
        <begin position="1"/>
        <end position="15"/>
    </location>
</feature>
<name>A0A9J5W015_SOLCO</name>
<evidence type="ECO:0000256" key="1">
    <source>
        <dbReference type="ARBA" id="ARBA00044504"/>
    </source>
</evidence>
<dbReference type="OrthoDB" id="8904098at2759"/>
<evidence type="ECO:0000256" key="2">
    <source>
        <dbReference type="SAM" id="Phobius"/>
    </source>
</evidence>
<dbReference type="PANTHER" id="PTHR11654">
    <property type="entry name" value="OLIGOPEPTIDE TRANSPORTER-RELATED"/>
    <property type="match status" value="1"/>
</dbReference>
<gene>
    <name evidence="4" type="ORF">H5410_064296</name>
</gene>